<keyword evidence="2" id="KW-1185">Reference proteome</keyword>
<dbReference type="RefSeq" id="WP_284012206.1">
    <property type="nucleotide sequence ID" value="NZ_CP126156.1"/>
</dbReference>
<organism evidence="1 2">
    <name type="scientific">Halobaculum litoreum</name>
    <dbReference type="NCBI Taxonomy" id="3031998"/>
    <lineage>
        <taxon>Archaea</taxon>
        <taxon>Methanobacteriati</taxon>
        <taxon>Methanobacteriota</taxon>
        <taxon>Stenosarchaea group</taxon>
        <taxon>Halobacteria</taxon>
        <taxon>Halobacteriales</taxon>
        <taxon>Haloferacaceae</taxon>
        <taxon>Halobaculum</taxon>
    </lineage>
</organism>
<name>A0ABD5XM85_9EURY</name>
<dbReference type="GeneID" id="81122170"/>
<evidence type="ECO:0000313" key="2">
    <source>
        <dbReference type="Proteomes" id="UP001596368"/>
    </source>
</evidence>
<evidence type="ECO:0008006" key="3">
    <source>
        <dbReference type="Google" id="ProtNLM"/>
    </source>
</evidence>
<gene>
    <name evidence="1" type="ORF">ACFQRB_06490</name>
</gene>
<proteinExistence type="predicted"/>
<sequence length="49" mass="5050">MPPASVITCDGCGFEAPTGDDAWERVADPTLGTLTRCPACGSTDVHNRG</sequence>
<reference evidence="1 2" key="1">
    <citation type="journal article" date="2019" name="Int. J. Syst. Evol. Microbiol.">
        <title>The Global Catalogue of Microorganisms (GCM) 10K type strain sequencing project: providing services to taxonomists for standard genome sequencing and annotation.</title>
        <authorList>
            <consortium name="The Broad Institute Genomics Platform"/>
            <consortium name="The Broad Institute Genome Sequencing Center for Infectious Disease"/>
            <person name="Wu L."/>
            <person name="Ma J."/>
        </authorList>
    </citation>
    <scope>NUCLEOTIDE SEQUENCE [LARGE SCALE GENOMIC DNA]</scope>
    <source>
        <strain evidence="1 2">DT92</strain>
    </source>
</reference>
<accession>A0ABD5XM85</accession>
<protein>
    <recommendedName>
        <fullName evidence="3">Small CPxCG-related zinc finger protein</fullName>
    </recommendedName>
</protein>
<evidence type="ECO:0000313" key="1">
    <source>
        <dbReference type="EMBL" id="MFC7136293.1"/>
    </source>
</evidence>
<dbReference type="Proteomes" id="UP001596368">
    <property type="component" value="Unassembled WGS sequence"/>
</dbReference>
<comment type="caution">
    <text evidence="1">The sequence shown here is derived from an EMBL/GenBank/DDBJ whole genome shotgun (WGS) entry which is preliminary data.</text>
</comment>
<dbReference type="AlphaFoldDB" id="A0ABD5XM85"/>
<dbReference type="EMBL" id="JBHSZG010000001">
    <property type="protein sequence ID" value="MFC7136293.1"/>
    <property type="molecule type" value="Genomic_DNA"/>
</dbReference>